<proteinExistence type="predicted"/>
<comment type="caution">
    <text evidence="1">The sequence shown here is derived from an EMBL/GenBank/DDBJ whole genome shotgun (WGS) entry which is preliminary data.</text>
</comment>
<dbReference type="EMBL" id="BMSX01000004">
    <property type="protein sequence ID" value="GGR07680.1"/>
    <property type="molecule type" value="Genomic_DNA"/>
</dbReference>
<gene>
    <name evidence="1" type="ORF">GCM10010251_24530</name>
</gene>
<dbReference type="Proteomes" id="UP000658320">
    <property type="component" value="Unassembled WGS sequence"/>
</dbReference>
<evidence type="ECO:0000313" key="2">
    <source>
        <dbReference type="Proteomes" id="UP000658320"/>
    </source>
</evidence>
<protein>
    <submittedName>
        <fullName evidence="1">Uncharacterized protein</fullName>
    </submittedName>
</protein>
<evidence type="ECO:0000313" key="1">
    <source>
        <dbReference type="EMBL" id="GGR07680.1"/>
    </source>
</evidence>
<name>A0A918C6I5_9ACTN</name>
<organism evidence="1 2">
    <name type="scientific">Streptomyces aurantiogriseus</name>
    <dbReference type="NCBI Taxonomy" id="66870"/>
    <lineage>
        <taxon>Bacteria</taxon>
        <taxon>Bacillati</taxon>
        <taxon>Actinomycetota</taxon>
        <taxon>Actinomycetes</taxon>
        <taxon>Kitasatosporales</taxon>
        <taxon>Streptomycetaceae</taxon>
        <taxon>Streptomyces</taxon>
    </lineage>
</organism>
<accession>A0A918C6I5</accession>
<keyword evidence="2" id="KW-1185">Reference proteome</keyword>
<reference evidence="1" key="1">
    <citation type="journal article" date="2014" name="Int. J. Syst. Evol. Microbiol.">
        <title>Complete genome sequence of Corynebacterium casei LMG S-19264T (=DSM 44701T), isolated from a smear-ripened cheese.</title>
        <authorList>
            <consortium name="US DOE Joint Genome Institute (JGI-PGF)"/>
            <person name="Walter F."/>
            <person name="Albersmeier A."/>
            <person name="Kalinowski J."/>
            <person name="Ruckert C."/>
        </authorList>
    </citation>
    <scope>NUCLEOTIDE SEQUENCE</scope>
    <source>
        <strain evidence="1">JCM 4346</strain>
    </source>
</reference>
<dbReference type="AlphaFoldDB" id="A0A918C6I5"/>
<sequence length="85" mass="8797">MPGLFVAAVPSGAQVMTTIGSSPEPPVVPGMTPQPAVSDAQAARAAADRTVALTDLGKRMDLGRKAPRERRLPVMVPHHSATSLT</sequence>
<reference evidence="1" key="2">
    <citation type="submission" date="2020-09" db="EMBL/GenBank/DDBJ databases">
        <authorList>
            <person name="Sun Q."/>
            <person name="Ohkuma M."/>
        </authorList>
    </citation>
    <scope>NUCLEOTIDE SEQUENCE</scope>
    <source>
        <strain evidence="1">JCM 4346</strain>
    </source>
</reference>